<dbReference type="AlphaFoldDB" id="A0AAQ3UKR5"/>
<reference evidence="1 2" key="1">
    <citation type="submission" date="2024-02" db="EMBL/GenBank/DDBJ databases">
        <title>High-quality chromosome-scale genome assembly of Pensacola bahiagrass (Paspalum notatum Flugge var. saurae).</title>
        <authorList>
            <person name="Vega J.M."/>
            <person name="Podio M."/>
            <person name="Orjuela J."/>
            <person name="Siena L.A."/>
            <person name="Pessino S.C."/>
            <person name="Combes M.C."/>
            <person name="Mariac C."/>
            <person name="Albertini E."/>
            <person name="Pupilli F."/>
            <person name="Ortiz J.P.A."/>
            <person name="Leblanc O."/>
        </authorList>
    </citation>
    <scope>NUCLEOTIDE SEQUENCE [LARGE SCALE GENOMIC DNA]</scope>
    <source>
        <strain evidence="1">R1</strain>
        <tissue evidence="1">Leaf</tissue>
    </source>
</reference>
<protein>
    <submittedName>
        <fullName evidence="1">Uncharacterized protein</fullName>
    </submittedName>
</protein>
<gene>
    <name evidence="1" type="ORF">U9M48_037233</name>
</gene>
<name>A0AAQ3UKR5_PASNO</name>
<keyword evidence="2" id="KW-1185">Reference proteome</keyword>
<accession>A0AAQ3UKR5</accession>
<evidence type="ECO:0000313" key="1">
    <source>
        <dbReference type="EMBL" id="WVZ90999.1"/>
    </source>
</evidence>
<dbReference type="Proteomes" id="UP001341281">
    <property type="component" value="Chromosome 08"/>
</dbReference>
<proteinExistence type="predicted"/>
<evidence type="ECO:0000313" key="2">
    <source>
        <dbReference type="Proteomes" id="UP001341281"/>
    </source>
</evidence>
<organism evidence="1 2">
    <name type="scientific">Paspalum notatum var. saurae</name>
    <dbReference type="NCBI Taxonomy" id="547442"/>
    <lineage>
        <taxon>Eukaryota</taxon>
        <taxon>Viridiplantae</taxon>
        <taxon>Streptophyta</taxon>
        <taxon>Embryophyta</taxon>
        <taxon>Tracheophyta</taxon>
        <taxon>Spermatophyta</taxon>
        <taxon>Magnoliopsida</taxon>
        <taxon>Liliopsida</taxon>
        <taxon>Poales</taxon>
        <taxon>Poaceae</taxon>
        <taxon>PACMAD clade</taxon>
        <taxon>Panicoideae</taxon>
        <taxon>Andropogonodae</taxon>
        <taxon>Paspaleae</taxon>
        <taxon>Paspalinae</taxon>
        <taxon>Paspalum</taxon>
    </lineage>
</organism>
<sequence length="171" mass="19043">MSDVVDAGTKDVVSLCRANIQNRCLPHFRSLLAELNSCLGVPPVTSGQRRRMELHPGSRQGHQRALCAALDGQCVCGYLGYRTLMEKGIFPGHLPTLRLLHLCLHLKNGFLDTPASDWAPRMSKHIKLKDLPRTMHSTDPDNFMFHLALKVPEQHIAGADAIILNTFDEPE</sequence>
<dbReference type="EMBL" id="CP144752">
    <property type="protein sequence ID" value="WVZ90999.1"/>
    <property type="molecule type" value="Genomic_DNA"/>
</dbReference>
<dbReference type="Gene3D" id="3.40.50.2000">
    <property type="entry name" value="Glycogen Phosphorylase B"/>
    <property type="match status" value="1"/>
</dbReference>